<keyword evidence="2" id="KW-1185">Reference proteome</keyword>
<comment type="caution">
    <text evidence="1">The sequence shown here is derived from an EMBL/GenBank/DDBJ whole genome shotgun (WGS) entry which is preliminary data.</text>
</comment>
<accession>A0A562MQR5</accession>
<dbReference type="AlphaFoldDB" id="A0A562MQR5"/>
<proteinExistence type="predicted"/>
<gene>
    <name evidence="1" type="ORF">IQ26_06696</name>
</gene>
<name>A0A562MQR5_9HYPH</name>
<evidence type="ECO:0000313" key="2">
    <source>
        <dbReference type="Proteomes" id="UP000317122"/>
    </source>
</evidence>
<evidence type="ECO:0000313" key="1">
    <source>
        <dbReference type="EMBL" id="TWI22263.1"/>
    </source>
</evidence>
<dbReference type="Proteomes" id="UP000317122">
    <property type="component" value="Unassembled WGS sequence"/>
</dbReference>
<reference evidence="1 2" key="1">
    <citation type="journal article" date="2015" name="Stand. Genomic Sci.">
        <title>Genomic Encyclopedia of Bacterial and Archaeal Type Strains, Phase III: the genomes of soil and plant-associated and newly described type strains.</title>
        <authorList>
            <person name="Whitman W.B."/>
            <person name="Woyke T."/>
            <person name="Klenk H.P."/>
            <person name="Zhou Y."/>
            <person name="Lilburn T.G."/>
            <person name="Beck B.J."/>
            <person name="De Vos P."/>
            <person name="Vandamme P."/>
            <person name="Eisen J.A."/>
            <person name="Garrity G."/>
            <person name="Hugenholtz P."/>
            <person name="Kyrpides N.C."/>
        </authorList>
    </citation>
    <scope>NUCLEOTIDE SEQUENCE [LARGE SCALE GENOMIC DNA]</scope>
    <source>
        <strain evidence="1 2">CGMCC 1.2546</strain>
    </source>
</reference>
<protein>
    <recommendedName>
        <fullName evidence="3">DUF4158 domain-containing protein</fullName>
    </recommendedName>
</protein>
<evidence type="ECO:0008006" key="3">
    <source>
        <dbReference type="Google" id="ProtNLM"/>
    </source>
</evidence>
<sequence length="65" mass="6829">MYGLRVSVEALTGEWSLSFADIDFANAKPTGSRLGLAVQLKFFAAYGHFATAAAGRTILSVSTSS</sequence>
<dbReference type="EMBL" id="VLKT01000067">
    <property type="protein sequence ID" value="TWI22263.1"/>
    <property type="molecule type" value="Genomic_DNA"/>
</dbReference>
<organism evidence="1 2">
    <name type="scientific">Mesorhizobium tianshanense</name>
    <dbReference type="NCBI Taxonomy" id="39844"/>
    <lineage>
        <taxon>Bacteria</taxon>
        <taxon>Pseudomonadati</taxon>
        <taxon>Pseudomonadota</taxon>
        <taxon>Alphaproteobacteria</taxon>
        <taxon>Hyphomicrobiales</taxon>
        <taxon>Phyllobacteriaceae</taxon>
        <taxon>Mesorhizobium</taxon>
    </lineage>
</organism>